<dbReference type="Pfam" id="PF03719">
    <property type="entry name" value="Ribosomal_S5_C"/>
    <property type="match status" value="1"/>
</dbReference>
<accession>A0A2H0XBC3</accession>
<evidence type="ECO:0000256" key="2">
    <source>
        <dbReference type="ARBA" id="ARBA00022730"/>
    </source>
</evidence>
<dbReference type="NCBIfam" id="TIGR01021">
    <property type="entry name" value="rpsE_bact"/>
    <property type="match status" value="1"/>
</dbReference>
<evidence type="ECO:0000256" key="7">
    <source>
        <dbReference type="ARBA" id="ARBA00035519"/>
    </source>
</evidence>
<keyword evidence="5 8" id="KW-0687">Ribonucleoprotein</keyword>
<dbReference type="Gene3D" id="3.30.230.10">
    <property type="match status" value="1"/>
</dbReference>
<evidence type="ECO:0000256" key="9">
    <source>
        <dbReference type="RuleBase" id="RU003823"/>
    </source>
</evidence>
<evidence type="ECO:0000256" key="1">
    <source>
        <dbReference type="ARBA" id="ARBA00008945"/>
    </source>
</evidence>
<dbReference type="Proteomes" id="UP000231252">
    <property type="component" value="Unassembled WGS sequence"/>
</dbReference>
<name>A0A2H0XBC3_UNCKA</name>
<dbReference type="InterPro" id="IPR014721">
    <property type="entry name" value="Ribsml_uS5_D2-typ_fold_subgr"/>
</dbReference>
<dbReference type="Pfam" id="PF00333">
    <property type="entry name" value="Ribosomal_S5"/>
    <property type="match status" value="1"/>
</dbReference>
<evidence type="ECO:0000256" key="4">
    <source>
        <dbReference type="ARBA" id="ARBA00022980"/>
    </source>
</evidence>
<dbReference type="SUPFAM" id="SSF54211">
    <property type="entry name" value="Ribosomal protein S5 domain 2-like"/>
    <property type="match status" value="1"/>
</dbReference>
<evidence type="ECO:0000313" key="12">
    <source>
        <dbReference type="Proteomes" id="UP000231252"/>
    </source>
</evidence>
<dbReference type="PROSITE" id="PS50881">
    <property type="entry name" value="S5_DSRBD"/>
    <property type="match status" value="1"/>
</dbReference>
<dbReference type="SUPFAM" id="SSF54768">
    <property type="entry name" value="dsRNA-binding domain-like"/>
    <property type="match status" value="1"/>
</dbReference>
<dbReference type="FunFam" id="3.30.230.10:FF:000002">
    <property type="entry name" value="30S ribosomal protein S5"/>
    <property type="match status" value="1"/>
</dbReference>
<protein>
    <recommendedName>
        <fullName evidence="6">Small ribosomal subunit protein uS5</fullName>
    </recommendedName>
    <alternativeName>
        <fullName evidence="7">30S ribosomal protein S5</fullName>
    </alternativeName>
</protein>
<evidence type="ECO:0000256" key="3">
    <source>
        <dbReference type="ARBA" id="ARBA00022884"/>
    </source>
</evidence>
<evidence type="ECO:0000256" key="5">
    <source>
        <dbReference type="ARBA" id="ARBA00023274"/>
    </source>
</evidence>
<dbReference type="GO" id="GO:0005737">
    <property type="term" value="C:cytoplasm"/>
    <property type="evidence" value="ECO:0007669"/>
    <property type="project" value="UniProtKB-ARBA"/>
</dbReference>
<dbReference type="InterPro" id="IPR000851">
    <property type="entry name" value="Ribosomal_uS5"/>
</dbReference>
<keyword evidence="3" id="KW-0694">RNA-binding</keyword>
<sequence length="146" mass="15238">MRVQDGFEEKVIQIKRVSKKTKGGNKIGFTALAVVGDKAGKVGTGMSKALDVTTAIAKALSKARRNVVSVNINENTVPHEVLESFGASTVKIMPAPRGSGIIAGGAVRDVLALCGVKDVSAKMLGSNNKNGAVMCTINALKKMEKK</sequence>
<comment type="similarity">
    <text evidence="1 9">Belongs to the universal ribosomal protein uS5 family.</text>
</comment>
<dbReference type="PANTHER" id="PTHR48277">
    <property type="entry name" value="MITOCHONDRIAL RIBOSOMAL PROTEIN S5"/>
    <property type="match status" value="1"/>
</dbReference>
<dbReference type="InterPro" id="IPR005712">
    <property type="entry name" value="Ribosomal_uS5_bac-type"/>
</dbReference>
<dbReference type="InterPro" id="IPR013810">
    <property type="entry name" value="Ribosomal_uS5_N"/>
</dbReference>
<feature type="domain" description="S5 DRBM" evidence="10">
    <location>
        <begin position="7"/>
        <end position="70"/>
    </location>
</feature>
<dbReference type="GO" id="GO:0019843">
    <property type="term" value="F:rRNA binding"/>
    <property type="evidence" value="ECO:0007669"/>
    <property type="project" value="UniProtKB-KW"/>
</dbReference>
<keyword evidence="4 8" id="KW-0689">Ribosomal protein</keyword>
<evidence type="ECO:0000256" key="8">
    <source>
        <dbReference type="PROSITE-ProRule" id="PRU00268"/>
    </source>
</evidence>
<evidence type="ECO:0000259" key="10">
    <source>
        <dbReference type="PROSITE" id="PS50881"/>
    </source>
</evidence>
<dbReference type="Gene3D" id="3.30.160.20">
    <property type="match status" value="1"/>
</dbReference>
<reference evidence="12" key="1">
    <citation type="submission" date="2017-09" db="EMBL/GenBank/DDBJ databases">
        <title>Depth-based differentiation of microbial function through sediment-hosted aquifers and enrichment of novel symbionts in the deep terrestrial subsurface.</title>
        <authorList>
            <person name="Probst A.J."/>
            <person name="Ladd B."/>
            <person name="Jarett J.K."/>
            <person name="Geller-Mcgrath D.E."/>
            <person name="Sieber C.M.K."/>
            <person name="Emerson J.B."/>
            <person name="Anantharaman K."/>
            <person name="Thomas B.C."/>
            <person name="Malmstrom R."/>
            <person name="Stieglmeier M."/>
            <person name="Klingl A."/>
            <person name="Woyke T."/>
            <person name="Ryan C.M."/>
            <person name="Banfield J.F."/>
        </authorList>
    </citation>
    <scope>NUCLEOTIDE SEQUENCE [LARGE SCALE GENOMIC DNA]</scope>
</reference>
<dbReference type="GO" id="GO:0003735">
    <property type="term" value="F:structural constituent of ribosome"/>
    <property type="evidence" value="ECO:0007669"/>
    <property type="project" value="UniProtKB-UniRule"/>
</dbReference>
<gene>
    <name evidence="11" type="ORF">COT50_02870</name>
</gene>
<dbReference type="GO" id="GO:0015935">
    <property type="term" value="C:small ribosomal subunit"/>
    <property type="evidence" value="ECO:0007669"/>
    <property type="project" value="InterPro"/>
</dbReference>
<dbReference type="AlphaFoldDB" id="A0A2H0XBC3"/>
<dbReference type="EMBL" id="PEYU01000065">
    <property type="protein sequence ID" value="PIS22240.1"/>
    <property type="molecule type" value="Genomic_DNA"/>
</dbReference>
<comment type="caution">
    <text evidence="11">The sequence shown here is derived from an EMBL/GenBank/DDBJ whole genome shotgun (WGS) entry which is preliminary data.</text>
</comment>
<proteinExistence type="inferred from homology"/>
<dbReference type="InterPro" id="IPR005324">
    <property type="entry name" value="Ribosomal_uS5_C"/>
</dbReference>
<evidence type="ECO:0000313" key="11">
    <source>
        <dbReference type="EMBL" id="PIS22240.1"/>
    </source>
</evidence>
<organism evidence="11 12">
    <name type="scientific">candidate division WWE3 bacterium CG08_land_8_20_14_0_20_41_10</name>
    <dbReference type="NCBI Taxonomy" id="1975085"/>
    <lineage>
        <taxon>Bacteria</taxon>
        <taxon>Katanobacteria</taxon>
    </lineage>
</organism>
<evidence type="ECO:0000256" key="6">
    <source>
        <dbReference type="ARBA" id="ARBA00035255"/>
    </source>
</evidence>
<dbReference type="PANTHER" id="PTHR48277:SF1">
    <property type="entry name" value="MITOCHONDRIAL RIBOSOMAL PROTEIN S5"/>
    <property type="match status" value="1"/>
</dbReference>
<keyword evidence="2" id="KW-0699">rRNA-binding</keyword>
<dbReference type="InterPro" id="IPR020568">
    <property type="entry name" value="Ribosomal_Su5_D2-typ_SF"/>
</dbReference>
<dbReference type="GO" id="GO:0006412">
    <property type="term" value="P:translation"/>
    <property type="evidence" value="ECO:0007669"/>
    <property type="project" value="InterPro"/>
</dbReference>